<dbReference type="Gene3D" id="1.25.40.380">
    <property type="entry name" value="Protein of unknown function DUF1810"/>
    <property type="match status" value="1"/>
</dbReference>
<gene>
    <name evidence="1" type="ORF">K6T82_10700</name>
</gene>
<accession>A0A9X1HAR3</accession>
<dbReference type="InterPro" id="IPR036287">
    <property type="entry name" value="Rv1873-like_sf"/>
</dbReference>
<dbReference type="AlphaFoldDB" id="A0A9X1HAR3"/>
<evidence type="ECO:0000313" key="1">
    <source>
        <dbReference type="EMBL" id="MBZ4035237.1"/>
    </source>
</evidence>
<comment type="caution">
    <text evidence="1">The sequence shown here is derived from an EMBL/GenBank/DDBJ whole genome shotgun (WGS) entry which is preliminary data.</text>
</comment>
<dbReference type="InterPro" id="IPR014937">
    <property type="entry name" value="DUF1810"/>
</dbReference>
<dbReference type="Pfam" id="PF08837">
    <property type="entry name" value="DUF1810"/>
    <property type="match status" value="1"/>
</dbReference>
<dbReference type="SUPFAM" id="SSF140736">
    <property type="entry name" value="Rv1873-like"/>
    <property type="match status" value="1"/>
</dbReference>
<name>A0A9X1HAR3_9FLAO</name>
<dbReference type="PIRSF" id="PIRSF008546">
    <property type="entry name" value="UCP008546"/>
    <property type="match status" value="1"/>
</dbReference>
<dbReference type="RefSeq" id="WP_223705927.1">
    <property type="nucleotide sequence ID" value="NZ_JAINUY010000003.1"/>
</dbReference>
<dbReference type="Proteomes" id="UP001139366">
    <property type="component" value="Unassembled WGS sequence"/>
</dbReference>
<sequence length="144" mass="16487">MDLDEGIERFLRAQENVHKQALDEIKKGKKQSHWMWFVFPQIRGLGFTDYNIYFGLKDLTEAVQYLNDPVLGKRLVEISEAVLALDGKSALEVFGRPDQRKLKSCMTLFSLIPGADPVFQKVLEKYYSGQLDDKTMAVLEAQSQ</sequence>
<keyword evidence="2" id="KW-1185">Reference proteome</keyword>
<protein>
    <submittedName>
        <fullName evidence="1">DUF1810 domain-containing protein</fullName>
    </submittedName>
</protein>
<dbReference type="EMBL" id="JAINUY010000003">
    <property type="protein sequence ID" value="MBZ4035237.1"/>
    <property type="molecule type" value="Genomic_DNA"/>
</dbReference>
<reference evidence="1 2" key="1">
    <citation type="journal article" date="2023" name="Antonie Van Leeuwenhoek">
        <title>Flavobacterium potami sp. nov., a multi-metal resistance genes harbouring bacterium isolated from shallow river silt.</title>
        <authorList>
            <person name="Li S."/>
            <person name="Mao S."/>
            <person name="Mu W."/>
            <person name="Guo B."/>
            <person name="Li C."/>
            <person name="Zhu Q."/>
            <person name="Hou X."/>
            <person name="Zhao Y."/>
            <person name="Wei S."/>
            <person name="Liu H."/>
            <person name="Liu A."/>
        </authorList>
    </citation>
    <scope>NUCLEOTIDE SEQUENCE [LARGE SCALE GENOMIC DNA]</scope>
    <source>
        <strain evidence="1 2">17A</strain>
    </source>
</reference>
<organism evidence="1 2">
    <name type="scientific">Flavobacterium potami</name>
    <dbReference type="NCBI Taxonomy" id="2872310"/>
    <lineage>
        <taxon>Bacteria</taxon>
        <taxon>Pseudomonadati</taxon>
        <taxon>Bacteroidota</taxon>
        <taxon>Flavobacteriia</taxon>
        <taxon>Flavobacteriales</taxon>
        <taxon>Flavobacteriaceae</taxon>
        <taxon>Flavobacterium</taxon>
    </lineage>
</organism>
<proteinExistence type="predicted"/>
<evidence type="ECO:0000313" key="2">
    <source>
        <dbReference type="Proteomes" id="UP001139366"/>
    </source>
</evidence>